<keyword evidence="1" id="KW-0732">Signal</keyword>
<evidence type="ECO:0000313" key="3">
    <source>
        <dbReference type="EMBL" id="CEP23026.1"/>
    </source>
</evidence>
<dbReference type="InterPro" id="IPR025928">
    <property type="entry name" value="Flocculin_t3_rpt"/>
</dbReference>
<protein>
    <submittedName>
        <fullName evidence="3">Uncharacterized protein</fullName>
    </submittedName>
</protein>
<dbReference type="Proteomes" id="UP000038830">
    <property type="component" value="Unassembled WGS sequence"/>
</dbReference>
<organism evidence="3 4">
    <name type="scientific">Cyberlindnera jadinii (strain ATCC 18201 / CBS 1600 / BCRC 20928 / JCM 3617 / NBRC 0987 / NRRL Y-1542)</name>
    <name type="common">Torula yeast</name>
    <name type="synonym">Candida utilis</name>
    <dbReference type="NCBI Taxonomy" id="983966"/>
    <lineage>
        <taxon>Eukaryota</taxon>
        <taxon>Fungi</taxon>
        <taxon>Dikarya</taxon>
        <taxon>Ascomycota</taxon>
        <taxon>Saccharomycotina</taxon>
        <taxon>Saccharomycetes</taxon>
        <taxon>Phaffomycetales</taxon>
        <taxon>Phaffomycetaceae</taxon>
        <taxon>Cyberlindnera</taxon>
    </lineage>
</organism>
<name>A0A0H5C4V0_CYBJN</name>
<dbReference type="Pfam" id="PF13928">
    <property type="entry name" value="Flocculin_t3"/>
    <property type="match status" value="2"/>
</dbReference>
<dbReference type="AlphaFoldDB" id="A0A0H5C4V0"/>
<keyword evidence="2" id="KW-0325">Glycoprotein</keyword>
<evidence type="ECO:0000313" key="4">
    <source>
        <dbReference type="Proteomes" id="UP000038830"/>
    </source>
</evidence>
<reference evidence="4" key="1">
    <citation type="journal article" date="2015" name="J. Biotechnol.">
        <title>The structure of the Cyberlindnera jadinii genome and its relation to Candida utilis analyzed by the occurrence of single nucleotide polymorphisms.</title>
        <authorList>
            <person name="Rupp O."/>
            <person name="Brinkrolf K."/>
            <person name="Buerth C."/>
            <person name="Kunigo M."/>
            <person name="Schneider J."/>
            <person name="Jaenicke S."/>
            <person name="Goesmann A."/>
            <person name="Puehler A."/>
            <person name="Jaeger K.-E."/>
            <person name="Ernst J.F."/>
        </authorList>
    </citation>
    <scope>NUCLEOTIDE SEQUENCE [LARGE SCALE GENOMIC DNA]</scope>
    <source>
        <strain evidence="4">ATCC 18201 / CBS 1600 / BCRC 20928 / JCM 3617 / NBRC 0987 / NRRL Y-1542</strain>
    </source>
</reference>
<dbReference type="EMBL" id="CDQK01000004">
    <property type="protein sequence ID" value="CEP23026.1"/>
    <property type="molecule type" value="Genomic_DNA"/>
</dbReference>
<proteinExistence type="predicted"/>
<sequence length="145" mass="15051">MNTTILTVTSCEDNHCNEVVATTGATTVSAIDNNELTSHAEATKDGVSTTAPMTTHCTNDVCLEEVITADISIATGTFNSVESTYTTYAPFDSGGSHTTETALAVITSVVKSCRDESSTGMVITRTTTQVVTLSVASRGLSTAET</sequence>
<gene>
    <name evidence="3" type="ORF">BN1211_3523</name>
</gene>
<accession>A0A0H5C4V0</accession>
<evidence type="ECO:0000256" key="2">
    <source>
        <dbReference type="ARBA" id="ARBA00023180"/>
    </source>
</evidence>
<evidence type="ECO:0000256" key="1">
    <source>
        <dbReference type="ARBA" id="ARBA00022729"/>
    </source>
</evidence>